<sequence>MKKYTFIVLALATILAVSGCSRFRVYKIDIQQGNVISAEKVEQLEIGMDKSQVRFVLGTPLVADTFNANRWDYFWSLKDADEVTRTKRLSLKFDNDLLVEIDSQLDAQISSDE</sequence>
<evidence type="ECO:0000313" key="7">
    <source>
        <dbReference type="Proteomes" id="UP000267187"/>
    </source>
</evidence>
<accession>A0A3M0AE00</accession>
<evidence type="ECO:0000256" key="1">
    <source>
        <dbReference type="ARBA" id="ARBA00022729"/>
    </source>
</evidence>
<organism evidence="6 7">
    <name type="scientific">Umboniibacter marinipuniceus</name>
    <dbReference type="NCBI Taxonomy" id="569599"/>
    <lineage>
        <taxon>Bacteria</taxon>
        <taxon>Pseudomonadati</taxon>
        <taxon>Pseudomonadota</taxon>
        <taxon>Gammaproteobacteria</taxon>
        <taxon>Cellvibrionales</taxon>
        <taxon>Cellvibrionaceae</taxon>
        <taxon>Umboniibacter</taxon>
    </lineage>
</organism>
<dbReference type="Pfam" id="PF04355">
    <property type="entry name" value="BamE"/>
    <property type="match status" value="1"/>
</dbReference>
<dbReference type="GO" id="GO:0043165">
    <property type="term" value="P:Gram-negative-bacterium-type cell outer membrane assembly"/>
    <property type="evidence" value="ECO:0007669"/>
    <property type="project" value="UniProtKB-UniRule"/>
</dbReference>
<dbReference type="InterPro" id="IPR026592">
    <property type="entry name" value="BamE"/>
</dbReference>
<dbReference type="GO" id="GO:0030674">
    <property type="term" value="F:protein-macromolecule adaptor activity"/>
    <property type="evidence" value="ECO:0007669"/>
    <property type="project" value="TreeGrafter"/>
</dbReference>
<dbReference type="EMBL" id="REFJ01000001">
    <property type="protein sequence ID" value="RMA82727.1"/>
    <property type="molecule type" value="Genomic_DNA"/>
</dbReference>
<dbReference type="PANTHER" id="PTHR37482:SF1">
    <property type="entry name" value="OUTER MEMBRANE PROTEIN ASSEMBLY FACTOR BAME"/>
    <property type="match status" value="1"/>
</dbReference>
<dbReference type="Gene3D" id="3.30.1450.10">
    <property type="match status" value="1"/>
</dbReference>
<dbReference type="HAMAP" id="MF_00925">
    <property type="entry name" value="OM_assembly_BamE"/>
    <property type="match status" value="1"/>
</dbReference>
<keyword evidence="3 4" id="KW-0998">Cell outer membrane</keyword>
<proteinExistence type="inferred from homology"/>
<comment type="subcellular location">
    <subcellularLocation>
        <location evidence="4">Cell outer membrane</location>
        <topology evidence="4">Lipid-anchor</topology>
    </subcellularLocation>
</comment>
<dbReference type="GO" id="GO:1990063">
    <property type="term" value="C:Bam protein complex"/>
    <property type="evidence" value="ECO:0007669"/>
    <property type="project" value="TreeGrafter"/>
</dbReference>
<dbReference type="OrthoDB" id="9808250at2"/>
<keyword evidence="1 4" id="KW-0732">Signal</keyword>
<dbReference type="PANTHER" id="PTHR37482">
    <property type="entry name" value="OUTER MEMBRANE PROTEIN ASSEMBLY FACTOR BAME"/>
    <property type="match status" value="1"/>
</dbReference>
<keyword evidence="4" id="KW-0564">Palmitate</keyword>
<feature type="domain" description="Outer membrane protein assembly factor BamE" evidence="5">
    <location>
        <begin position="33"/>
        <end position="101"/>
    </location>
</feature>
<dbReference type="InterPro" id="IPR007450">
    <property type="entry name" value="BamE_dom"/>
</dbReference>
<protein>
    <recommendedName>
        <fullName evidence="4">Outer membrane protein assembly factor BamE</fullName>
    </recommendedName>
</protein>
<comment type="subunit">
    <text evidence="4">Part of the Bam complex.</text>
</comment>
<evidence type="ECO:0000259" key="5">
    <source>
        <dbReference type="Pfam" id="PF04355"/>
    </source>
</evidence>
<evidence type="ECO:0000313" key="6">
    <source>
        <dbReference type="EMBL" id="RMA82727.1"/>
    </source>
</evidence>
<evidence type="ECO:0000256" key="2">
    <source>
        <dbReference type="ARBA" id="ARBA00023136"/>
    </source>
</evidence>
<keyword evidence="2 4" id="KW-0472">Membrane</keyword>
<dbReference type="Proteomes" id="UP000267187">
    <property type="component" value="Unassembled WGS sequence"/>
</dbReference>
<dbReference type="InterPro" id="IPR037873">
    <property type="entry name" value="BamE-like"/>
</dbReference>
<comment type="caution">
    <text evidence="6">The sequence shown here is derived from an EMBL/GenBank/DDBJ whole genome shotgun (WGS) entry which is preliminary data.</text>
</comment>
<reference evidence="6 7" key="1">
    <citation type="submission" date="2018-10" db="EMBL/GenBank/DDBJ databases">
        <title>Genomic Encyclopedia of Type Strains, Phase IV (KMG-IV): sequencing the most valuable type-strain genomes for metagenomic binning, comparative biology and taxonomic classification.</title>
        <authorList>
            <person name="Goeker M."/>
        </authorList>
    </citation>
    <scope>NUCLEOTIDE SEQUENCE [LARGE SCALE GENOMIC DNA]</scope>
    <source>
        <strain evidence="6 7">DSM 25080</strain>
    </source>
</reference>
<comment type="function">
    <text evidence="4">Part of the outer membrane protein assembly complex, which is involved in assembly and insertion of beta-barrel proteins into the outer membrane.</text>
</comment>
<dbReference type="PROSITE" id="PS51257">
    <property type="entry name" value="PROKAR_LIPOPROTEIN"/>
    <property type="match status" value="1"/>
</dbReference>
<dbReference type="AlphaFoldDB" id="A0A3M0AE00"/>
<comment type="similarity">
    <text evidence="4">Belongs to the BamE family.</text>
</comment>
<keyword evidence="4" id="KW-0449">Lipoprotein</keyword>
<evidence type="ECO:0000256" key="3">
    <source>
        <dbReference type="ARBA" id="ARBA00023237"/>
    </source>
</evidence>
<gene>
    <name evidence="4" type="primary">bamE</name>
    <name evidence="6" type="ORF">DFR27_0685</name>
</gene>
<keyword evidence="7" id="KW-1185">Reference proteome</keyword>
<evidence type="ECO:0000256" key="4">
    <source>
        <dbReference type="HAMAP-Rule" id="MF_00925"/>
    </source>
</evidence>
<dbReference type="RefSeq" id="WP_121876034.1">
    <property type="nucleotide sequence ID" value="NZ_REFJ01000001.1"/>
</dbReference>
<name>A0A3M0AE00_9GAMM</name>
<dbReference type="GO" id="GO:0051205">
    <property type="term" value="P:protein insertion into membrane"/>
    <property type="evidence" value="ECO:0007669"/>
    <property type="project" value="UniProtKB-UniRule"/>
</dbReference>